<feature type="domain" description="Amidohydrolase 3" evidence="1">
    <location>
        <begin position="286"/>
        <end position="381"/>
    </location>
</feature>
<reference evidence="2" key="1">
    <citation type="submission" date="2021-06" db="EMBL/GenBank/DDBJ databases">
        <title>Description of novel taxa of the family Lachnospiraceae.</title>
        <authorList>
            <person name="Chaplin A.V."/>
            <person name="Sokolova S.R."/>
            <person name="Pikina A.P."/>
            <person name="Korzhanova M."/>
            <person name="Belova V."/>
            <person name="Korostin D."/>
            <person name="Efimov B.A."/>
        </authorList>
    </citation>
    <scope>NUCLEOTIDE SEQUENCE</scope>
    <source>
        <strain evidence="2">ASD5720</strain>
    </source>
</reference>
<dbReference type="PANTHER" id="PTHR43135">
    <property type="entry name" value="ALPHA-D-RIBOSE 1-METHYLPHOSPHONATE 5-TRIPHOSPHATE DIPHOSPHATASE"/>
    <property type="match status" value="1"/>
</dbReference>
<dbReference type="InterPro" id="IPR051781">
    <property type="entry name" value="Metallo-dep_Hydrolase"/>
</dbReference>
<evidence type="ECO:0000313" key="2">
    <source>
        <dbReference type="EMBL" id="MBU9738881.1"/>
    </source>
</evidence>
<dbReference type="PANTHER" id="PTHR43135:SF3">
    <property type="entry name" value="ALPHA-D-RIBOSE 1-METHYLPHOSPHONATE 5-TRIPHOSPHATE DIPHOSPHATASE"/>
    <property type="match status" value="1"/>
</dbReference>
<dbReference type="Pfam" id="PF07969">
    <property type="entry name" value="Amidohydro_3"/>
    <property type="match status" value="1"/>
</dbReference>
<dbReference type="AlphaFoldDB" id="A0A949K2M9"/>
<comment type="caution">
    <text evidence="2">The sequence shown here is derived from an EMBL/GenBank/DDBJ whole genome shotgun (WGS) entry which is preliminary data.</text>
</comment>
<name>A0A949K2M9_9FIRM</name>
<keyword evidence="3" id="KW-1185">Reference proteome</keyword>
<dbReference type="InterPro" id="IPR011059">
    <property type="entry name" value="Metal-dep_hydrolase_composite"/>
</dbReference>
<dbReference type="InterPro" id="IPR032466">
    <property type="entry name" value="Metal_Hydrolase"/>
</dbReference>
<dbReference type="InterPro" id="IPR013108">
    <property type="entry name" value="Amidohydro_3"/>
</dbReference>
<sequence>MLLIQNGKIWTMTGKNYDSGCVLIENGKIKDIAKRIDPPQDPDLEIIDAAGGIVMPGIIEAHCHIGIIEEKKGAEGDDCNEATNPITPWLRAIDAVNPMDAAFDDTAAAGITAVQVGPGSANVVGGQFLVMKTKGSRRIDDLVVKSPSAMKIAFGENPKVCYGDMSQIPSTRMAIAGLLREELFKARQYRQEKEEGKLEKEDFRMECWLPVLRKEIPLKAHVHRVDDILTAIRIAEEFDLNLTLDHCTEGHLIAGEIKESGFPAIVGPELTTRSKIEVQYMDFKTVGCLQQHGVLTAITTDHPVSLIQYLPLCAGLAVKKGLPMEEGLKSITINAARICGVDDRIGSLEPGKDADIAIFDGNPLEIFTSCLYTLIDGRIVYKKDNPEDLPTDQKPVS</sequence>
<proteinExistence type="predicted"/>
<dbReference type="SUPFAM" id="SSF51556">
    <property type="entry name" value="Metallo-dependent hydrolases"/>
    <property type="match status" value="1"/>
</dbReference>
<dbReference type="CDD" id="cd01309">
    <property type="entry name" value="Met_dep_hydrolase_C"/>
    <property type="match status" value="1"/>
</dbReference>
<dbReference type="RefSeq" id="WP_238722900.1">
    <property type="nucleotide sequence ID" value="NZ_JAHQCW010000044.1"/>
</dbReference>
<dbReference type="Gene3D" id="3.20.20.140">
    <property type="entry name" value="Metal-dependent hydrolases"/>
    <property type="match status" value="1"/>
</dbReference>
<evidence type="ECO:0000313" key="3">
    <source>
        <dbReference type="Proteomes" id="UP000712157"/>
    </source>
</evidence>
<accession>A0A949K2M9</accession>
<dbReference type="SUPFAM" id="SSF51338">
    <property type="entry name" value="Composite domain of metallo-dependent hydrolases"/>
    <property type="match status" value="1"/>
</dbReference>
<evidence type="ECO:0000259" key="1">
    <source>
        <dbReference type="Pfam" id="PF07969"/>
    </source>
</evidence>
<protein>
    <submittedName>
        <fullName evidence="2">Amidohydrolase</fullName>
    </submittedName>
</protein>
<dbReference type="Proteomes" id="UP000712157">
    <property type="component" value="Unassembled WGS sequence"/>
</dbReference>
<dbReference type="EMBL" id="JAHQCW010000044">
    <property type="protein sequence ID" value="MBU9738881.1"/>
    <property type="molecule type" value="Genomic_DNA"/>
</dbReference>
<gene>
    <name evidence="2" type="ORF">KTH89_20305</name>
</gene>
<organism evidence="2 3">
    <name type="scientific">Diplocloster agilis</name>
    <dbReference type="NCBI Taxonomy" id="2850323"/>
    <lineage>
        <taxon>Bacteria</taxon>
        <taxon>Bacillati</taxon>
        <taxon>Bacillota</taxon>
        <taxon>Clostridia</taxon>
        <taxon>Lachnospirales</taxon>
        <taxon>Lachnospiraceae</taxon>
        <taxon>Diplocloster</taxon>
    </lineage>
</organism>
<dbReference type="GO" id="GO:0016810">
    <property type="term" value="F:hydrolase activity, acting on carbon-nitrogen (but not peptide) bonds"/>
    <property type="evidence" value="ECO:0007669"/>
    <property type="project" value="InterPro"/>
</dbReference>